<gene>
    <name evidence="3" type="ORF">E1293_19210</name>
</gene>
<evidence type="ECO:0000256" key="1">
    <source>
        <dbReference type="SAM" id="MobiDB-lite"/>
    </source>
</evidence>
<feature type="domain" description="Tn3 transposase DDE" evidence="2">
    <location>
        <begin position="3"/>
        <end position="36"/>
    </location>
</feature>
<proteinExistence type="predicted"/>
<evidence type="ECO:0000313" key="4">
    <source>
        <dbReference type="Proteomes" id="UP000295578"/>
    </source>
</evidence>
<dbReference type="OrthoDB" id="3698941at2"/>
<dbReference type="Proteomes" id="UP000295578">
    <property type="component" value="Unassembled WGS sequence"/>
</dbReference>
<organism evidence="3 4">
    <name type="scientific">Actinomadura darangshiensis</name>
    <dbReference type="NCBI Taxonomy" id="705336"/>
    <lineage>
        <taxon>Bacteria</taxon>
        <taxon>Bacillati</taxon>
        <taxon>Actinomycetota</taxon>
        <taxon>Actinomycetes</taxon>
        <taxon>Streptosporangiales</taxon>
        <taxon>Thermomonosporaceae</taxon>
        <taxon>Actinomadura</taxon>
    </lineage>
</organism>
<sequence length="60" mass="6645">MKSEIGFGITRLLNIDLLPCIKRINKVRLYRPAAGHPRRVSTPGGGADPADQLGRHRLQL</sequence>
<dbReference type="Pfam" id="PF01526">
    <property type="entry name" value="DDE_Tnp_Tn3"/>
    <property type="match status" value="1"/>
</dbReference>
<feature type="region of interest" description="Disordered" evidence="1">
    <location>
        <begin position="32"/>
        <end position="60"/>
    </location>
</feature>
<dbReference type="AlphaFoldDB" id="A0A4R5B746"/>
<evidence type="ECO:0000313" key="3">
    <source>
        <dbReference type="EMBL" id="TDD81175.1"/>
    </source>
</evidence>
<comment type="caution">
    <text evidence="3">The sequence shown here is derived from an EMBL/GenBank/DDBJ whole genome shotgun (WGS) entry which is preliminary data.</text>
</comment>
<name>A0A4R5B746_9ACTN</name>
<keyword evidence="4" id="KW-1185">Reference proteome</keyword>
<dbReference type="GO" id="GO:0004803">
    <property type="term" value="F:transposase activity"/>
    <property type="evidence" value="ECO:0007669"/>
    <property type="project" value="InterPro"/>
</dbReference>
<reference evidence="3 4" key="1">
    <citation type="submission" date="2019-03" db="EMBL/GenBank/DDBJ databases">
        <title>Draft genome sequences of novel Actinobacteria.</title>
        <authorList>
            <person name="Sahin N."/>
            <person name="Ay H."/>
            <person name="Saygin H."/>
        </authorList>
    </citation>
    <scope>NUCLEOTIDE SEQUENCE [LARGE SCALE GENOMIC DNA]</scope>
    <source>
        <strain evidence="3 4">DSM 45941</strain>
    </source>
</reference>
<dbReference type="EMBL" id="SMKY01000081">
    <property type="protein sequence ID" value="TDD81175.1"/>
    <property type="molecule type" value="Genomic_DNA"/>
</dbReference>
<dbReference type="InterPro" id="IPR002513">
    <property type="entry name" value="Tn3_Tnp_DDE_dom"/>
</dbReference>
<evidence type="ECO:0000259" key="2">
    <source>
        <dbReference type="Pfam" id="PF01526"/>
    </source>
</evidence>
<protein>
    <recommendedName>
        <fullName evidence="2">Tn3 transposase DDE domain-containing protein</fullName>
    </recommendedName>
</protein>
<dbReference type="GO" id="GO:0006313">
    <property type="term" value="P:DNA transposition"/>
    <property type="evidence" value="ECO:0007669"/>
    <property type="project" value="InterPro"/>
</dbReference>
<accession>A0A4R5B746</accession>